<feature type="transmembrane region" description="Helical" evidence="7">
    <location>
        <begin position="473"/>
        <end position="492"/>
    </location>
</feature>
<feature type="region of interest" description="Disordered" evidence="6">
    <location>
        <begin position="13"/>
        <end position="34"/>
    </location>
</feature>
<evidence type="ECO:0000256" key="2">
    <source>
        <dbReference type="ARBA" id="ARBA00022448"/>
    </source>
</evidence>
<sequence length="511" mass="56303">MLQHDELKDVNVSMADEDSDSQDNASPDVPKKYRGTEADDFQMKVMGRVQELRRNFTFITILGFGSTLICTWEIIMANILPALTNGGTAGFFWGWVVVVVGFILVYASLSEMASMAPTSGGQYHWVSEFAPPSCQRFLSYITGWLCFTGWQSGLTAICFISGTIIQGLIVLNNPDYVFQAWHGTLLTIAVCIGLFAHRWLFVMIIVLWTLAPRHNAHDAFLLFVNNGGWSSQGTSFFVGLYPLVVSLIGFDSVVHMSEEIKDAARTLPRAIMWSTYLNSFLGLIMVITLIFTWGNADEIAGSATGYPFIQVLFNVTKSHAATDVLSFIIVITLTASVIACVATASRQLWAFARDKGVPFSNTVAYVNPNWNVPVNAVLLSLVATSLLSLINIGSFVALNAILALDCAILLASYMISIGCLTLKRLRGKALPPRPWSLGNMGLFINIAALCWLVPIFIFTLFPGTTPTTPATMNWGVLLFGGIILMAAVYYVVRGRHVYISPRERLRRDIQM</sequence>
<evidence type="ECO:0000256" key="5">
    <source>
        <dbReference type="ARBA" id="ARBA00023136"/>
    </source>
</evidence>
<keyword evidence="9" id="KW-1185">Reference proteome</keyword>
<feature type="transmembrane region" description="Helical" evidence="7">
    <location>
        <begin position="370"/>
        <end position="390"/>
    </location>
</feature>
<feature type="transmembrane region" description="Helical" evidence="7">
    <location>
        <begin position="231"/>
        <end position="250"/>
    </location>
</feature>
<feature type="transmembrane region" description="Helical" evidence="7">
    <location>
        <begin position="271"/>
        <end position="293"/>
    </location>
</feature>
<evidence type="ECO:0000256" key="3">
    <source>
        <dbReference type="ARBA" id="ARBA00022692"/>
    </source>
</evidence>
<dbReference type="PANTHER" id="PTHR45649">
    <property type="entry name" value="AMINO-ACID PERMEASE BAT1"/>
    <property type="match status" value="1"/>
</dbReference>
<dbReference type="AlphaFoldDB" id="A0AAJ0DER7"/>
<dbReference type="PANTHER" id="PTHR45649:SF41">
    <property type="entry name" value="TRANSPORTER, PUTATIVE (EUROFUNG)-RELATED"/>
    <property type="match status" value="1"/>
</dbReference>
<dbReference type="PIRSF" id="PIRSF006060">
    <property type="entry name" value="AA_transporter"/>
    <property type="match status" value="1"/>
</dbReference>
<dbReference type="EMBL" id="JAWDJX010000048">
    <property type="protein sequence ID" value="KAK3048459.1"/>
    <property type="molecule type" value="Genomic_DNA"/>
</dbReference>
<organism evidence="8 9">
    <name type="scientific">Extremus antarcticus</name>
    <dbReference type="NCBI Taxonomy" id="702011"/>
    <lineage>
        <taxon>Eukaryota</taxon>
        <taxon>Fungi</taxon>
        <taxon>Dikarya</taxon>
        <taxon>Ascomycota</taxon>
        <taxon>Pezizomycotina</taxon>
        <taxon>Dothideomycetes</taxon>
        <taxon>Dothideomycetidae</taxon>
        <taxon>Mycosphaerellales</taxon>
        <taxon>Extremaceae</taxon>
        <taxon>Extremus</taxon>
    </lineage>
</organism>
<feature type="transmembrane region" description="Helical" evidence="7">
    <location>
        <begin position="185"/>
        <end position="211"/>
    </location>
</feature>
<dbReference type="Pfam" id="PF13520">
    <property type="entry name" value="AA_permease_2"/>
    <property type="match status" value="2"/>
</dbReference>
<evidence type="ECO:0000256" key="7">
    <source>
        <dbReference type="SAM" id="Phobius"/>
    </source>
</evidence>
<feature type="transmembrane region" description="Helical" evidence="7">
    <location>
        <begin position="92"/>
        <end position="109"/>
    </location>
</feature>
<comment type="subcellular location">
    <subcellularLocation>
        <location evidence="1">Membrane</location>
        <topology evidence="1">Multi-pass membrane protein</topology>
    </subcellularLocation>
</comment>
<dbReference type="Gene3D" id="1.20.1740.10">
    <property type="entry name" value="Amino acid/polyamine transporter I"/>
    <property type="match status" value="1"/>
</dbReference>
<keyword evidence="2" id="KW-0813">Transport</keyword>
<feature type="transmembrane region" description="Helical" evidence="7">
    <location>
        <begin position="442"/>
        <end position="461"/>
    </location>
</feature>
<evidence type="ECO:0008006" key="10">
    <source>
        <dbReference type="Google" id="ProtNLM"/>
    </source>
</evidence>
<proteinExistence type="predicted"/>
<keyword evidence="5 7" id="KW-0472">Membrane</keyword>
<evidence type="ECO:0000256" key="1">
    <source>
        <dbReference type="ARBA" id="ARBA00004141"/>
    </source>
</evidence>
<evidence type="ECO:0000313" key="9">
    <source>
        <dbReference type="Proteomes" id="UP001271007"/>
    </source>
</evidence>
<dbReference type="GO" id="GO:0016020">
    <property type="term" value="C:membrane"/>
    <property type="evidence" value="ECO:0007669"/>
    <property type="project" value="UniProtKB-SubCell"/>
</dbReference>
<comment type="caution">
    <text evidence="8">The sequence shown here is derived from an EMBL/GenBank/DDBJ whole genome shotgun (WGS) entry which is preliminary data.</text>
</comment>
<reference evidence="8" key="1">
    <citation type="submission" date="2023-04" db="EMBL/GenBank/DDBJ databases">
        <title>Black Yeasts Isolated from many extreme environments.</title>
        <authorList>
            <person name="Coleine C."/>
            <person name="Stajich J.E."/>
            <person name="Selbmann L."/>
        </authorList>
    </citation>
    <scope>NUCLEOTIDE SEQUENCE</scope>
    <source>
        <strain evidence="8">CCFEE 5312</strain>
    </source>
</reference>
<evidence type="ECO:0000256" key="4">
    <source>
        <dbReference type="ARBA" id="ARBA00022989"/>
    </source>
</evidence>
<accession>A0AAJ0DER7</accession>
<keyword evidence="4 7" id="KW-1133">Transmembrane helix</keyword>
<feature type="transmembrane region" description="Helical" evidence="7">
    <location>
        <begin position="56"/>
        <end position="80"/>
    </location>
</feature>
<evidence type="ECO:0000256" key="6">
    <source>
        <dbReference type="SAM" id="MobiDB-lite"/>
    </source>
</evidence>
<evidence type="ECO:0000313" key="8">
    <source>
        <dbReference type="EMBL" id="KAK3048459.1"/>
    </source>
</evidence>
<protein>
    <recommendedName>
        <fullName evidence="10">Amino acid transporter</fullName>
    </recommendedName>
</protein>
<dbReference type="Proteomes" id="UP001271007">
    <property type="component" value="Unassembled WGS sequence"/>
</dbReference>
<dbReference type="GO" id="GO:0022857">
    <property type="term" value="F:transmembrane transporter activity"/>
    <property type="evidence" value="ECO:0007669"/>
    <property type="project" value="InterPro"/>
</dbReference>
<gene>
    <name evidence="8" type="ORF">LTR09_010123</name>
</gene>
<feature type="transmembrane region" description="Helical" evidence="7">
    <location>
        <begin position="396"/>
        <end position="422"/>
    </location>
</feature>
<dbReference type="InterPro" id="IPR002293">
    <property type="entry name" value="AA/rel_permease1"/>
</dbReference>
<keyword evidence="3 7" id="KW-0812">Transmembrane</keyword>
<feature type="transmembrane region" description="Helical" evidence="7">
    <location>
        <begin position="324"/>
        <end position="349"/>
    </location>
</feature>
<name>A0AAJ0DER7_9PEZI</name>